<proteinExistence type="predicted"/>
<organism evidence="1">
    <name type="scientific">Thermodesulfatator atlanticus</name>
    <dbReference type="NCBI Taxonomy" id="501497"/>
    <lineage>
        <taxon>Bacteria</taxon>
        <taxon>Pseudomonadati</taxon>
        <taxon>Thermodesulfobacteriota</taxon>
        <taxon>Thermodesulfobacteria</taxon>
        <taxon>Thermodesulfobacteriales</taxon>
        <taxon>Thermodesulfatatoraceae</taxon>
        <taxon>Thermodesulfatator</taxon>
    </lineage>
</organism>
<dbReference type="Proteomes" id="UP000886101">
    <property type="component" value="Unassembled WGS sequence"/>
</dbReference>
<reference evidence="1" key="1">
    <citation type="journal article" date="2020" name="mSystems">
        <title>Genome- and Community-Level Interaction Insights into Carbon Utilization and Element Cycling Functions of Hydrothermarchaeota in Hydrothermal Sediment.</title>
        <authorList>
            <person name="Zhou Z."/>
            <person name="Liu Y."/>
            <person name="Xu W."/>
            <person name="Pan J."/>
            <person name="Luo Z.H."/>
            <person name="Li M."/>
        </authorList>
    </citation>
    <scope>NUCLEOTIDE SEQUENCE [LARGE SCALE GENOMIC DNA]</scope>
    <source>
        <strain evidence="1">HyVt-533</strain>
    </source>
</reference>
<comment type="caution">
    <text evidence="1">The sequence shown here is derived from an EMBL/GenBank/DDBJ whole genome shotgun (WGS) entry which is preliminary data.</text>
</comment>
<protein>
    <submittedName>
        <fullName evidence="1">Uncharacterized protein</fullName>
    </submittedName>
</protein>
<name>A0A7V5P1H7_9BACT</name>
<gene>
    <name evidence="1" type="ORF">ENJ96_08510</name>
</gene>
<accession>A0A7V5P1H7</accession>
<evidence type="ECO:0000313" key="1">
    <source>
        <dbReference type="EMBL" id="HHI97882.1"/>
    </source>
</evidence>
<dbReference type="AlphaFoldDB" id="A0A7V5P1H7"/>
<sequence length="115" mass="13619">MRKFILVTVILVWWLPWGYAADRCSPQPRVVVEGQLVEIRHPIALIKGENGQIYRIRLGPYWFWKERGYHLREGTRVKVVGIQKGKLIFPIAIETPKTRLFIRDECGLPLWRRKP</sequence>
<dbReference type="EMBL" id="DROK01000256">
    <property type="protein sequence ID" value="HHI97882.1"/>
    <property type="molecule type" value="Genomic_DNA"/>
</dbReference>